<comment type="cofactor">
    <cofactor evidence="1">
        <name>Mg(2+)</name>
        <dbReference type="ChEBI" id="CHEBI:18420"/>
    </cofactor>
</comment>
<name>A0ABV4D537_9LACT</name>
<keyword evidence="5" id="KW-0547">Nucleotide-binding</keyword>
<dbReference type="RefSeq" id="WP_271327844.1">
    <property type="nucleotide sequence ID" value="NZ_JBCLSH010000074.1"/>
</dbReference>
<evidence type="ECO:0000313" key="9">
    <source>
        <dbReference type="EMBL" id="MEY8444579.1"/>
    </source>
</evidence>
<evidence type="ECO:0000256" key="2">
    <source>
        <dbReference type="ARBA" id="ARBA00022679"/>
    </source>
</evidence>
<dbReference type="SUPFAM" id="SSF81301">
    <property type="entry name" value="Nucleotidyltransferase"/>
    <property type="match status" value="1"/>
</dbReference>
<protein>
    <submittedName>
        <fullName evidence="9">Nucleotidyltransferase domain-containing protein</fullName>
        <ecNumber evidence="9">2.7.7.-</ecNumber>
    </submittedName>
</protein>
<keyword evidence="3 9" id="KW-0548">Nucleotidyltransferase</keyword>
<evidence type="ECO:0000256" key="1">
    <source>
        <dbReference type="ARBA" id="ARBA00001946"/>
    </source>
</evidence>
<keyword evidence="6" id="KW-0067">ATP-binding</keyword>
<dbReference type="CDD" id="cd05403">
    <property type="entry name" value="NT_KNTase_like"/>
    <property type="match status" value="1"/>
</dbReference>
<dbReference type="PANTHER" id="PTHR33571:SF14">
    <property type="entry name" value="PROTEIN ADENYLYLTRANSFERASE MJ0435-RELATED"/>
    <property type="match status" value="1"/>
</dbReference>
<sequence>MILTIEEITKKVVPLAKKYNLKEVYLFGSYARGEAREDSDVDFIVDSSSIEDYDELFSLQEDLEDVLKTSVDIVEMEVLSNNKTSQREQFNRAVKEEMLEVVRFG</sequence>
<reference evidence="9 10" key="1">
    <citation type="submission" date="2024-03" db="EMBL/GenBank/DDBJ databases">
        <title>Mouse gut bacterial collection (mGBC) of GemPharmatech.</title>
        <authorList>
            <person name="He Y."/>
            <person name="Dong L."/>
            <person name="Wu D."/>
            <person name="Gao X."/>
            <person name="Lin Z."/>
        </authorList>
    </citation>
    <scope>NUCLEOTIDE SEQUENCE [LARGE SCALE GENOMIC DNA]</scope>
    <source>
        <strain evidence="9 10">61-15</strain>
    </source>
</reference>
<evidence type="ECO:0000256" key="7">
    <source>
        <dbReference type="ARBA" id="ARBA00022842"/>
    </source>
</evidence>
<comment type="caution">
    <text evidence="9">The sequence shown here is derived from an EMBL/GenBank/DDBJ whole genome shotgun (WGS) entry which is preliminary data.</text>
</comment>
<feature type="domain" description="Polymerase beta nucleotidyltransferase" evidence="8">
    <location>
        <begin position="11"/>
        <end position="85"/>
    </location>
</feature>
<dbReference type="Pfam" id="PF18765">
    <property type="entry name" value="Polbeta"/>
    <property type="match status" value="1"/>
</dbReference>
<dbReference type="InterPro" id="IPR043519">
    <property type="entry name" value="NT_sf"/>
</dbReference>
<keyword evidence="4" id="KW-0479">Metal-binding</keyword>
<dbReference type="NCBIfam" id="NF047752">
    <property type="entry name" value="MntA_antitoxin"/>
    <property type="match status" value="1"/>
</dbReference>
<keyword evidence="7" id="KW-0460">Magnesium</keyword>
<gene>
    <name evidence="9" type="ORF">AALA52_10140</name>
</gene>
<keyword evidence="10" id="KW-1185">Reference proteome</keyword>
<proteinExistence type="predicted"/>
<dbReference type="EMBL" id="JBCLSH010000074">
    <property type="protein sequence ID" value="MEY8444579.1"/>
    <property type="molecule type" value="Genomic_DNA"/>
</dbReference>
<evidence type="ECO:0000256" key="4">
    <source>
        <dbReference type="ARBA" id="ARBA00022723"/>
    </source>
</evidence>
<keyword evidence="2 9" id="KW-0808">Transferase</keyword>
<evidence type="ECO:0000256" key="6">
    <source>
        <dbReference type="ARBA" id="ARBA00022840"/>
    </source>
</evidence>
<accession>A0ABV4D537</accession>
<evidence type="ECO:0000259" key="8">
    <source>
        <dbReference type="Pfam" id="PF18765"/>
    </source>
</evidence>
<dbReference type="Proteomes" id="UP001565283">
    <property type="component" value="Unassembled WGS sequence"/>
</dbReference>
<organism evidence="9 10">
    <name type="scientific">Lactococcus ileimucosae</name>
    <dbReference type="NCBI Taxonomy" id="2941329"/>
    <lineage>
        <taxon>Bacteria</taxon>
        <taxon>Bacillati</taxon>
        <taxon>Bacillota</taxon>
        <taxon>Bacilli</taxon>
        <taxon>Lactobacillales</taxon>
        <taxon>Streptococcaceae</taxon>
        <taxon>Lactococcus</taxon>
    </lineage>
</organism>
<dbReference type="InterPro" id="IPR041633">
    <property type="entry name" value="Polbeta"/>
</dbReference>
<dbReference type="InterPro" id="IPR052038">
    <property type="entry name" value="Type-VII_TA_antitoxin"/>
</dbReference>
<dbReference type="EC" id="2.7.7.-" evidence="9"/>
<evidence type="ECO:0000256" key="3">
    <source>
        <dbReference type="ARBA" id="ARBA00022695"/>
    </source>
</evidence>
<evidence type="ECO:0000313" key="10">
    <source>
        <dbReference type="Proteomes" id="UP001565283"/>
    </source>
</evidence>
<dbReference type="GO" id="GO:0016779">
    <property type="term" value="F:nucleotidyltransferase activity"/>
    <property type="evidence" value="ECO:0007669"/>
    <property type="project" value="UniProtKB-KW"/>
</dbReference>
<evidence type="ECO:0000256" key="5">
    <source>
        <dbReference type="ARBA" id="ARBA00022741"/>
    </source>
</evidence>
<dbReference type="PANTHER" id="PTHR33571">
    <property type="entry name" value="SSL8005 PROTEIN"/>
    <property type="match status" value="1"/>
</dbReference>
<dbReference type="Gene3D" id="3.30.460.10">
    <property type="entry name" value="Beta Polymerase, domain 2"/>
    <property type="match status" value="1"/>
</dbReference>